<dbReference type="GO" id="GO:0043491">
    <property type="term" value="P:phosphatidylinositol 3-kinase/protein kinase B signal transduction"/>
    <property type="evidence" value="ECO:0007669"/>
    <property type="project" value="TreeGrafter"/>
</dbReference>
<feature type="domain" description="PI3K/PI4K catalytic" evidence="4">
    <location>
        <begin position="1216"/>
        <end position="1341"/>
    </location>
</feature>
<dbReference type="InterPro" id="IPR035892">
    <property type="entry name" value="C2_domain_sf"/>
</dbReference>
<dbReference type="InterPro" id="IPR002420">
    <property type="entry name" value="PI3K-type_C2_dom"/>
</dbReference>
<dbReference type="Gene3D" id="3.30.1010.10">
    <property type="entry name" value="Phosphatidylinositol 3-kinase Catalytic Subunit, Chain A, domain 4"/>
    <property type="match status" value="1"/>
</dbReference>
<evidence type="ECO:0000256" key="2">
    <source>
        <dbReference type="ARBA" id="ARBA00022777"/>
    </source>
</evidence>
<gene>
    <name evidence="8" type="ORF">DPMN_101259</name>
</gene>
<reference evidence="8" key="2">
    <citation type="submission" date="2020-11" db="EMBL/GenBank/DDBJ databases">
        <authorList>
            <person name="McCartney M.A."/>
            <person name="Auch B."/>
            <person name="Kono T."/>
            <person name="Mallez S."/>
            <person name="Becker A."/>
            <person name="Gohl D.M."/>
            <person name="Silverstein K.A.T."/>
            <person name="Koren S."/>
            <person name="Bechman K.B."/>
            <person name="Herman A."/>
            <person name="Abrahante J.E."/>
            <person name="Garbe J."/>
        </authorList>
    </citation>
    <scope>NUCLEOTIDE SEQUENCE</scope>
    <source>
        <strain evidence="8">Duluth1</strain>
        <tissue evidence="8">Whole animal</tissue>
    </source>
</reference>
<reference evidence="8" key="1">
    <citation type="journal article" date="2019" name="bioRxiv">
        <title>The Genome of the Zebra Mussel, Dreissena polymorpha: A Resource for Invasive Species Research.</title>
        <authorList>
            <person name="McCartney M.A."/>
            <person name="Auch B."/>
            <person name="Kono T."/>
            <person name="Mallez S."/>
            <person name="Zhang Y."/>
            <person name="Obille A."/>
            <person name="Becker A."/>
            <person name="Abrahante J.E."/>
            <person name="Garbe J."/>
            <person name="Badalamenti J.P."/>
            <person name="Herman A."/>
            <person name="Mangelson H."/>
            <person name="Liachko I."/>
            <person name="Sullivan S."/>
            <person name="Sone E.D."/>
            <person name="Koren S."/>
            <person name="Silverstein K.A.T."/>
            <person name="Beckman K.B."/>
            <person name="Gohl D.M."/>
        </authorList>
    </citation>
    <scope>NUCLEOTIDE SEQUENCE</scope>
    <source>
        <strain evidence="8">Duluth1</strain>
        <tissue evidence="8">Whole animal</tissue>
    </source>
</reference>
<organism evidence="8 9">
    <name type="scientific">Dreissena polymorpha</name>
    <name type="common">Zebra mussel</name>
    <name type="synonym">Mytilus polymorpha</name>
    <dbReference type="NCBI Taxonomy" id="45954"/>
    <lineage>
        <taxon>Eukaryota</taxon>
        <taxon>Metazoa</taxon>
        <taxon>Spiralia</taxon>
        <taxon>Lophotrochozoa</taxon>
        <taxon>Mollusca</taxon>
        <taxon>Bivalvia</taxon>
        <taxon>Autobranchia</taxon>
        <taxon>Heteroconchia</taxon>
        <taxon>Euheterodonta</taxon>
        <taxon>Imparidentia</taxon>
        <taxon>Neoheterodontei</taxon>
        <taxon>Myida</taxon>
        <taxon>Dreissenoidea</taxon>
        <taxon>Dreissenidae</taxon>
        <taxon>Dreissena</taxon>
    </lineage>
</organism>
<dbReference type="InterPro" id="IPR001263">
    <property type="entry name" value="PI3K_accessory_dom"/>
</dbReference>
<dbReference type="GO" id="GO:0035005">
    <property type="term" value="F:1-phosphatidylinositol-4-phosphate 3-kinase activity"/>
    <property type="evidence" value="ECO:0007669"/>
    <property type="project" value="TreeGrafter"/>
</dbReference>
<name>A0A9D4R862_DREPO</name>
<dbReference type="PROSITE" id="PS51547">
    <property type="entry name" value="C2_PI3K"/>
    <property type="match status" value="1"/>
</dbReference>
<dbReference type="PROSITE" id="PS00915">
    <property type="entry name" value="PI3_4_KINASE_1"/>
    <property type="match status" value="1"/>
</dbReference>
<evidence type="ECO:0000259" key="5">
    <source>
        <dbReference type="PROSITE" id="PS51545"/>
    </source>
</evidence>
<dbReference type="InterPro" id="IPR015433">
    <property type="entry name" value="PI3/4_kinase"/>
</dbReference>
<dbReference type="InterPro" id="IPR027897">
    <property type="entry name" value="DUF4559"/>
</dbReference>
<dbReference type="InterPro" id="IPR000403">
    <property type="entry name" value="PI3/4_kinase_cat_dom"/>
</dbReference>
<feature type="domain" description="PIK helical" evidence="5">
    <location>
        <begin position="969"/>
        <end position="1147"/>
    </location>
</feature>
<keyword evidence="1" id="KW-0808">Transferase</keyword>
<dbReference type="GO" id="GO:0016303">
    <property type="term" value="F:1-phosphatidylinositol-3-kinase activity"/>
    <property type="evidence" value="ECO:0007669"/>
    <property type="project" value="TreeGrafter"/>
</dbReference>
<evidence type="ECO:0000256" key="1">
    <source>
        <dbReference type="ARBA" id="ARBA00022679"/>
    </source>
</evidence>
<comment type="caution">
    <text evidence="8">The sequence shown here is derived from an EMBL/GenBank/DDBJ whole genome shotgun (WGS) entry which is preliminary data.</text>
</comment>
<dbReference type="Pfam" id="PF00792">
    <property type="entry name" value="PI3K_C2"/>
    <property type="match status" value="1"/>
</dbReference>
<dbReference type="PROSITE" id="PS51546">
    <property type="entry name" value="PI3K_RBD"/>
    <property type="match status" value="1"/>
</dbReference>
<keyword evidence="2" id="KW-0418">Kinase</keyword>
<comment type="similarity">
    <text evidence="3">Belongs to the PI3/PI4-kinase family.</text>
</comment>
<dbReference type="GO" id="GO:0016477">
    <property type="term" value="P:cell migration"/>
    <property type="evidence" value="ECO:0007669"/>
    <property type="project" value="TreeGrafter"/>
</dbReference>
<protein>
    <submittedName>
        <fullName evidence="8">Uncharacterized protein</fullName>
    </submittedName>
</protein>
<dbReference type="Pfam" id="PF15112">
    <property type="entry name" value="DUF4559"/>
    <property type="match status" value="1"/>
</dbReference>
<dbReference type="InterPro" id="IPR018936">
    <property type="entry name" value="PI3/4_kinase_CS"/>
</dbReference>
<evidence type="ECO:0000256" key="3">
    <source>
        <dbReference type="PROSITE-ProRule" id="PRU00880"/>
    </source>
</evidence>
<dbReference type="GO" id="GO:0005886">
    <property type="term" value="C:plasma membrane"/>
    <property type="evidence" value="ECO:0007669"/>
    <property type="project" value="TreeGrafter"/>
</dbReference>
<dbReference type="Gene3D" id="3.10.20.90">
    <property type="entry name" value="Phosphatidylinositol 3-kinase Catalytic Subunit, Chain A, domain 1"/>
    <property type="match status" value="1"/>
</dbReference>
<feature type="domain" description="C2 PI3K-type" evidence="7">
    <location>
        <begin position="809"/>
        <end position="947"/>
    </location>
</feature>
<sequence length="1341" mass="155203">MQIKTISFKEYIMDVKNVLLLQLFDHYRSADQLPYLESLETEEQRITVEDEIGAREETLVAVKELIISLEEQLKQTRMHFMDAHEGIMQYFTVVERLEQKFDEFGRQLKRFDVPGMKLIVELKTSTGAETASELLVESSNGILRDGAITELQKCLKSALDQICKGGVQIKYVKNECIAIYCEYPNMKSWLAFLRKYLNREFDQIFLPVQNHLRAYIGYEDLELNVAIYDEDFAISVQSIFYQLDTQLMDAVLIPEPLPLDGTPLDNISDRRQETTNPADISDATCVRSEHKFSIVGLAAEVCTEQERTNWLKACLGLKITKYALEQFVDREVKYVQTRIFQSVRSRLNLSAATVCTNCGVANLLKCPTSNVCTFKGTNVCKTMHDTPSKQPRPCSMKICDEVRDNIIDEHRYGIPSWHITAAEQWASNHWEIAKCFLPPYGEYIGVGSAHETDFNGIVSIVLNCKHFDSKVSFTIAQSGSACLLSKAQEIDRAVRYCSDCKMTSKDLQNAFSTLIDLLSDPTCLGQDEHAQEAIRQLKQLQVDSLKITEADMSLLLKNSKDTLNEMNLVADELMNENFLKKKLEDEDYDRALKENLIDVSISSLDHIFRHNEEHRDVRIVMKHVGQGVAREMTQWSIEKRLLFQHRPRLDLNTEIPLSTVRIINEGGERSLLKADIYLRANGETTFKTIQHIFANEQPREVIRLAMQAHNLIPHTLSSSLNRRQSVSTMYLLKRLEKEEYFLEECGLLAYEYVRDCFTKDEKLLLEIVSKNDVINQLPVFRCLALDYADRLRKPSTRDVDAKLSWNMSTDKYYSVVFRDVPVPRSDWNEYYLEAQIYHGKQALCDAVRVEEYNRPVQFSVSIESLPRNARLCFTVIKKDKVIENLRGTKWVNMQIFDHKGALITGDVRCQMFAFSGKVNRVNNPLGLSGLTKNVSSSDQLWFEIQKPCPEPVRFPSSEEIDRHIEREERFTDNTSRHMPFDIFDRICAKEVFKELTSTEKSTLWETRAQALEYQPKLLPRIIQCVDWTKRHVVFQLYQLIRRHRVQNLEVALQLLGPEYPDRRVRRLAVEYLAANMPPQGLNLYLLQFVQALLFESYHDNDLAKFLLERALLYRDIGHKFFWLLRSEMHNPVSQLRFAPLLESYCLYCGAAVFEERRQEVETAKALHKLAMRLKDLKKESTTADAMVNVQTSLRCTGISASRVSVMDRTVRLGELKYDRCKPLMSKMRPVWLSWENKNMNVPPYEAEQKTVDYIVKIGDDMRQDMLALQLLKVMDTIWKYSFDDYHLVVYNCMAIGENFGLIEAVLNAQTVNDIHMTDRGKLFGTESIHDWLYRTTPDGDK</sequence>
<dbReference type="EMBL" id="JAIWYP010000003">
    <property type="protein sequence ID" value="KAH3858631.1"/>
    <property type="molecule type" value="Genomic_DNA"/>
</dbReference>
<dbReference type="Gene3D" id="1.25.40.70">
    <property type="entry name" value="Phosphatidylinositol 3-kinase, accessory domain (PIK)"/>
    <property type="match status" value="1"/>
</dbReference>
<accession>A0A9D4R862</accession>
<dbReference type="PANTHER" id="PTHR10048">
    <property type="entry name" value="PHOSPHATIDYLINOSITOL KINASE"/>
    <property type="match status" value="1"/>
</dbReference>
<dbReference type="InterPro" id="IPR016024">
    <property type="entry name" value="ARM-type_fold"/>
</dbReference>
<dbReference type="SUPFAM" id="SSF49562">
    <property type="entry name" value="C2 domain (Calcium/lipid-binding domain, CaLB)"/>
    <property type="match status" value="1"/>
</dbReference>
<dbReference type="Gene3D" id="2.60.40.150">
    <property type="entry name" value="C2 domain"/>
    <property type="match status" value="1"/>
</dbReference>
<dbReference type="GO" id="GO:0005737">
    <property type="term" value="C:cytoplasm"/>
    <property type="evidence" value="ECO:0007669"/>
    <property type="project" value="TreeGrafter"/>
</dbReference>
<evidence type="ECO:0000313" key="9">
    <source>
        <dbReference type="Proteomes" id="UP000828390"/>
    </source>
</evidence>
<evidence type="ECO:0000313" key="8">
    <source>
        <dbReference type="EMBL" id="KAH3858631.1"/>
    </source>
</evidence>
<dbReference type="PROSITE" id="PS51545">
    <property type="entry name" value="PIK_HELICAL"/>
    <property type="match status" value="1"/>
</dbReference>
<dbReference type="PROSITE" id="PS50290">
    <property type="entry name" value="PI3_4_KINASE_3"/>
    <property type="match status" value="1"/>
</dbReference>
<evidence type="ECO:0000259" key="6">
    <source>
        <dbReference type="PROSITE" id="PS51546"/>
    </source>
</evidence>
<dbReference type="SMART" id="SM00145">
    <property type="entry name" value="PI3Ka"/>
    <property type="match status" value="1"/>
</dbReference>
<proteinExistence type="inferred from homology"/>
<dbReference type="GO" id="GO:0005942">
    <property type="term" value="C:phosphatidylinositol 3-kinase complex"/>
    <property type="evidence" value="ECO:0007669"/>
    <property type="project" value="TreeGrafter"/>
</dbReference>
<dbReference type="Pfam" id="PF00613">
    <property type="entry name" value="PI3Ka"/>
    <property type="match status" value="1"/>
</dbReference>
<evidence type="ECO:0000259" key="4">
    <source>
        <dbReference type="PROSITE" id="PS50290"/>
    </source>
</evidence>
<dbReference type="Proteomes" id="UP000828390">
    <property type="component" value="Unassembled WGS sequence"/>
</dbReference>
<dbReference type="PANTHER" id="PTHR10048:SF14">
    <property type="entry name" value="LD28067P"/>
    <property type="match status" value="1"/>
</dbReference>
<keyword evidence="9" id="KW-1185">Reference proteome</keyword>
<feature type="domain" description="PI3K-RBD" evidence="6">
    <location>
        <begin position="669"/>
        <end position="769"/>
    </location>
</feature>
<dbReference type="SUPFAM" id="SSF56112">
    <property type="entry name" value="Protein kinase-like (PK-like)"/>
    <property type="match status" value="1"/>
</dbReference>
<dbReference type="SUPFAM" id="SSF48371">
    <property type="entry name" value="ARM repeat"/>
    <property type="match status" value="1"/>
</dbReference>
<evidence type="ECO:0000259" key="7">
    <source>
        <dbReference type="PROSITE" id="PS51547"/>
    </source>
</evidence>
<dbReference type="InterPro" id="IPR000341">
    <property type="entry name" value="PI3K_Ras-bd_dom"/>
</dbReference>
<dbReference type="GO" id="GO:0048015">
    <property type="term" value="P:phosphatidylinositol-mediated signaling"/>
    <property type="evidence" value="ECO:0007669"/>
    <property type="project" value="TreeGrafter"/>
</dbReference>
<dbReference type="InterPro" id="IPR042236">
    <property type="entry name" value="PI3K_accessory_sf"/>
</dbReference>
<dbReference type="Pfam" id="PF00454">
    <property type="entry name" value="PI3_PI4_kinase"/>
    <property type="match status" value="1"/>
</dbReference>
<dbReference type="InterPro" id="IPR011009">
    <property type="entry name" value="Kinase-like_dom_sf"/>
</dbReference>